<evidence type="ECO:0000313" key="1">
    <source>
        <dbReference type="EMBL" id="PWK45217.1"/>
    </source>
</evidence>
<name>A0A316FBI3_9ACTN</name>
<dbReference type="AlphaFoldDB" id="A0A316FBI3"/>
<reference evidence="1 2" key="1">
    <citation type="submission" date="2018-05" db="EMBL/GenBank/DDBJ databases">
        <title>Genomic Encyclopedia of Archaeal and Bacterial Type Strains, Phase II (KMG-II): from individual species to whole genera.</title>
        <authorList>
            <person name="Goeker M."/>
        </authorList>
    </citation>
    <scope>NUCLEOTIDE SEQUENCE [LARGE SCALE GENOMIC DNA]</scope>
    <source>
        <strain evidence="1 2">DSM 45184</strain>
    </source>
</reference>
<gene>
    <name evidence="1" type="ORF">BC793_111191</name>
</gene>
<evidence type="ECO:0008006" key="3">
    <source>
        <dbReference type="Google" id="ProtNLM"/>
    </source>
</evidence>
<comment type="caution">
    <text evidence="1">The sequence shown here is derived from an EMBL/GenBank/DDBJ whole genome shotgun (WGS) entry which is preliminary data.</text>
</comment>
<sequence length="303" mass="32653">MTGTPSAELVEELRGEHRVLLNIPDLDQGFRLKSRSMLSVAVPMMYDSFTRHVDVAGLRAAGFGSVVTHAEFERRPGPLAVGADLDVTVVTRHAELSGWGLGHRPSRLGFECRYTFTSRPGTGDPFRYRETVSDEPFVCGTGRLLLTLVRRDGPPGQRIVAEPLPQTRHLAVHLLDPGHPGAAELAEPPEGGREVAAGERAGVFGLQHTDTNQIVFTGEYLSLLEDHLTVLAAQAGLPVANQATDRVTLAFRNPFRAGDAFTVRGRLWRDGDRGTAVLGVYGGDADKPGVLGRLHLDGPTAST</sequence>
<dbReference type="Proteomes" id="UP000245697">
    <property type="component" value="Unassembled WGS sequence"/>
</dbReference>
<evidence type="ECO:0000313" key="2">
    <source>
        <dbReference type="Proteomes" id="UP000245697"/>
    </source>
</evidence>
<organism evidence="1 2">
    <name type="scientific">Actinoplanes xinjiangensis</name>
    <dbReference type="NCBI Taxonomy" id="512350"/>
    <lineage>
        <taxon>Bacteria</taxon>
        <taxon>Bacillati</taxon>
        <taxon>Actinomycetota</taxon>
        <taxon>Actinomycetes</taxon>
        <taxon>Micromonosporales</taxon>
        <taxon>Micromonosporaceae</taxon>
        <taxon>Actinoplanes</taxon>
    </lineage>
</organism>
<dbReference type="OrthoDB" id="3374588at2"/>
<dbReference type="InterPro" id="IPR029069">
    <property type="entry name" value="HotDog_dom_sf"/>
</dbReference>
<dbReference type="EMBL" id="QGGR01000011">
    <property type="protein sequence ID" value="PWK45217.1"/>
    <property type="molecule type" value="Genomic_DNA"/>
</dbReference>
<dbReference type="SUPFAM" id="SSF54637">
    <property type="entry name" value="Thioesterase/thiol ester dehydrase-isomerase"/>
    <property type="match status" value="1"/>
</dbReference>
<proteinExistence type="predicted"/>
<dbReference type="RefSeq" id="WP_109596252.1">
    <property type="nucleotide sequence ID" value="NZ_BONA01000061.1"/>
</dbReference>
<protein>
    <recommendedName>
        <fullName evidence="3">MaoC dehydratase-like protein</fullName>
    </recommendedName>
</protein>
<keyword evidence="2" id="KW-1185">Reference proteome</keyword>
<accession>A0A316FBI3</accession>